<dbReference type="EMBL" id="CP093345">
    <property type="protein sequence ID" value="WOG92240.1"/>
    <property type="molecule type" value="Genomic_DNA"/>
</dbReference>
<dbReference type="CDD" id="cd00303">
    <property type="entry name" value="retropepsin_like"/>
    <property type="match status" value="1"/>
</dbReference>
<dbReference type="Proteomes" id="UP000077755">
    <property type="component" value="Chromosome 3"/>
</dbReference>
<proteinExistence type="predicted"/>
<dbReference type="AlphaFoldDB" id="A0AAF0WLP2"/>
<evidence type="ECO:0000313" key="1">
    <source>
        <dbReference type="EMBL" id="WOG92240.1"/>
    </source>
</evidence>
<gene>
    <name evidence="1" type="ORF">DCAR_0311503</name>
</gene>
<dbReference type="PANTHER" id="PTHR33240">
    <property type="entry name" value="OS08G0508500 PROTEIN"/>
    <property type="match status" value="1"/>
</dbReference>
<name>A0AAF0WLP2_DAUCS</name>
<keyword evidence="2" id="KW-1185">Reference proteome</keyword>
<reference evidence="1" key="2">
    <citation type="submission" date="2022-03" db="EMBL/GenBank/DDBJ databases">
        <title>Draft title - Genomic analysis of global carrot germplasm unveils the trajectory of domestication and the origin of high carotenoid orange carrot.</title>
        <authorList>
            <person name="Iorizzo M."/>
            <person name="Ellison S."/>
            <person name="Senalik D."/>
            <person name="Macko-Podgorni A."/>
            <person name="Grzebelus D."/>
            <person name="Bostan H."/>
            <person name="Rolling W."/>
            <person name="Curaba J."/>
            <person name="Simon P."/>
        </authorList>
    </citation>
    <scope>NUCLEOTIDE SEQUENCE</scope>
    <source>
        <tissue evidence="1">Leaf</tissue>
    </source>
</reference>
<dbReference type="InterPro" id="IPR021109">
    <property type="entry name" value="Peptidase_aspartic_dom_sf"/>
</dbReference>
<organism evidence="1 2">
    <name type="scientific">Daucus carota subsp. sativus</name>
    <name type="common">Carrot</name>
    <dbReference type="NCBI Taxonomy" id="79200"/>
    <lineage>
        <taxon>Eukaryota</taxon>
        <taxon>Viridiplantae</taxon>
        <taxon>Streptophyta</taxon>
        <taxon>Embryophyta</taxon>
        <taxon>Tracheophyta</taxon>
        <taxon>Spermatophyta</taxon>
        <taxon>Magnoliopsida</taxon>
        <taxon>eudicotyledons</taxon>
        <taxon>Gunneridae</taxon>
        <taxon>Pentapetalae</taxon>
        <taxon>asterids</taxon>
        <taxon>campanulids</taxon>
        <taxon>Apiales</taxon>
        <taxon>Apiaceae</taxon>
        <taxon>Apioideae</taxon>
        <taxon>Scandiceae</taxon>
        <taxon>Daucinae</taxon>
        <taxon>Daucus</taxon>
        <taxon>Daucus sect. Daucus</taxon>
    </lineage>
</organism>
<reference evidence="1" key="1">
    <citation type="journal article" date="2016" name="Nat. Genet.">
        <title>A high-quality carrot genome assembly provides new insights into carotenoid accumulation and asterid genome evolution.</title>
        <authorList>
            <person name="Iorizzo M."/>
            <person name="Ellison S."/>
            <person name="Senalik D."/>
            <person name="Zeng P."/>
            <person name="Satapoomin P."/>
            <person name="Huang J."/>
            <person name="Bowman M."/>
            <person name="Iovene M."/>
            <person name="Sanseverino W."/>
            <person name="Cavagnaro P."/>
            <person name="Yildiz M."/>
            <person name="Macko-Podgorni A."/>
            <person name="Moranska E."/>
            <person name="Grzebelus E."/>
            <person name="Grzebelus D."/>
            <person name="Ashrafi H."/>
            <person name="Zheng Z."/>
            <person name="Cheng S."/>
            <person name="Spooner D."/>
            <person name="Van Deynze A."/>
            <person name="Simon P."/>
        </authorList>
    </citation>
    <scope>NUCLEOTIDE SEQUENCE</scope>
    <source>
        <tissue evidence="1">Leaf</tissue>
    </source>
</reference>
<dbReference type="Gene3D" id="2.40.70.10">
    <property type="entry name" value="Acid Proteases"/>
    <property type="match status" value="1"/>
</dbReference>
<accession>A0AAF0WLP2</accession>
<evidence type="ECO:0000313" key="2">
    <source>
        <dbReference type="Proteomes" id="UP000077755"/>
    </source>
</evidence>
<dbReference type="PANTHER" id="PTHR33240:SF15">
    <property type="entry name" value="GAG-PRO-LIKE PROTEIN"/>
    <property type="match status" value="1"/>
</dbReference>
<sequence>MKTERRKIQRPLTQRAKRAQTWTEKCFQLKHAIENKIQSGEFSHFVQREDAANEGNKNSDRLIDVISGGYVPKGLPDQNNMVFQVDTKRPRKGPSLVISFSDNDYTNGIERSHHDALVITVKMGTNTVKKVLIDNGSSVDVLFHGAFSRMDVGDRKLSDARHSPLYGFTGNEVKVLGIIDLPVLFGSHPQQVWHIVKFHVVSASCSYNAILGRTTLSALKAITSIPHLKMKFPTEFGVGEVKGDQKASKQCYDSNVTPRYRTTKNASETVNQILDAPMEEEVKIEEKETVDIPRESVYQPIGPTEQF</sequence>
<protein>
    <submittedName>
        <fullName evidence="1">Uncharacterized protein</fullName>
    </submittedName>
</protein>